<dbReference type="Proteomes" id="UP000818029">
    <property type="component" value="Chromosome A07"/>
</dbReference>
<evidence type="ECO:0000313" key="1">
    <source>
        <dbReference type="Proteomes" id="UP000818029"/>
    </source>
</evidence>
<reference evidence="2" key="2">
    <citation type="submission" date="2025-08" db="UniProtKB">
        <authorList>
            <consortium name="RefSeq"/>
        </authorList>
    </citation>
    <scope>IDENTIFICATION</scope>
</reference>
<gene>
    <name evidence="2" type="primary">LOC107932936</name>
</gene>
<dbReference type="RefSeq" id="XP_016720546.1">
    <property type="nucleotide sequence ID" value="XM_016865057.2"/>
</dbReference>
<dbReference type="GeneID" id="107932936"/>
<protein>
    <submittedName>
        <fullName evidence="2">Uncharacterized protein</fullName>
    </submittedName>
</protein>
<reference evidence="1" key="1">
    <citation type="journal article" date="2020" name="Nat. Genet.">
        <title>Genomic diversifications of five Gossypium allopolyploid species and their impact on cotton improvement.</title>
        <authorList>
            <person name="Chen Z.J."/>
            <person name="Sreedasyam A."/>
            <person name="Ando A."/>
            <person name="Song Q."/>
            <person name="De Santiago L.M."/>
            <person name="Hulse-Kemp A.M."/>
            <person name="Ding M."/>
            <person name="Ye W."/>
            <person name="Kirkbride R.C."/>
            <person name="Jenkins J."/>
            <person name="Plott C."/>
            <person name="Lovell J."/>
            <person name="Lin Y.M."/>
            <person name="Vaughn R."/>
            <person name="Liu B."/>
            <person name="Simpson S."/>
            <person name="Scheffler B.E."/>
            <person name="Wen L."/>
            <person name="Saski C.A."/>
            <person name="Grover C.E."/>
            <person name="Hu G."/>
            <person name="Conover J.L."/>
            <person name="Carlson J.W."/>
            <person name="Shu S."/>
            <person name="Boston L.B."/>
            <person name="Williams M."/>
            <person name="Peterson D.G."/>
            <person name="McGee K."/>
            <person name="Jones D.C."/>
            <person name="Wendel J.F."/>
            <person name="Stelly D.M."/>
            <person name="Grimwood J."/>
            <person name="Schmutz J."/>
        </authorList>
    </citation>
    <scope>NUCLEOTIDE SEQUENCE [LARGE SCALE GENOMIC DNA]</scope>
    <source>
        <strain evidence="1">cv. TM-1</strain>
    </source>
</reference>
<dbReference type="KEGG" id="ghi:107932936"/>
<dbReference type="AlphaFoldDB" id="A0A1U8M161"/>
<accession>A0A1U8M161</accession>
<organism evidence="1 2">
    <name type="scientific">Gossypium hirsutum</name>
    <name type="common">Upland cotton</name>
    <name type="synonym">Gossypium mexicanum</name>
    <dbReference type="NCBI Taxonomy" id="3635"/>
    <lineage>
        <taxon>Eukaryota</taxon>
        <taxon>Viridiplantae</taxon>
        <taxon>Streptophyta</taxon>
        <taxon>Embryophyta</taxon>
        <taxon>Tracheophyta</taxon>
        <taxon>Spermatophyta</taxon>
        <taxon>Magnoliopsida</taxon>
        <taxon>eudicotyledons</taxon>
        <taxon>Gunneridae</taxon>
        <taxon>Pentapetalae</taxon>
        <taxon>rosids</taxon>
        <taxon>malvids</taxon>
        <taxon>Malvales</taxon>
        <taxon>Malvaceae</taxon>
        <taxon>Malvoideae</taxon>
        <taxon>Gossypium</taxon>
    </lineage>
</organism>
<dbReference type="PaxDb" id="3635-A0A1U8M161"/>
<evidence type="ECO:0000313" key="2">
    <source>
        <dbReference type="RefSeq" id="XP_016720546.1"/>
    </source>
</evidence>
<proteinExistence type="predicted"/>
<sequence>MMGLESPSTITFVKPNSIHVSTTSRQTRASASKAVPTAVCRRDLKTRTSSFTFRATIPEADLKPWHLNKASKLILMFYPSGSYFCLTKSTTTKRCWDSVLFPNTQ</sequence>
<keyword evidence="1" id="KW-1185">Reference proteome</keyword>
<name>A0A1U8M161_GOSHI</name>